<proteinExistence type="inferred from homology"/>
<dbReference type="InterPro" id="IPR054351">
    <property type="entry name" value="NADH_UbQ_OxRdtase_ferredoxin"/>
</dbReference>
<dbReference type="FunFam" id="3.30.70.20:FF:000002">
    <property type="entry name" value="NADH-ubiquinone oxidoreductase 75 kDa subunit"/>
    <property type="match status" value="1"/>
</dbReference>
<comment type="cofactor">
    <cofactor evidence="1">
        <name>[4Fe-4S] cluster</name>
        <dbReference type="ChEBI" id="CHEBI:49883"/>
    </cofactor>
</comment>
<dbReference type="GO" id="GO:0042773">
    <property type="term" value="P:ATP synthesis coupled electron transport"/>
    <property type="evidence" value="ECO:0007669"/>
    <property type="project" value="InterPro"/>
</dbReference>
<keyword evidence="7" id="KW-1278">Translocase</keyword>
<dbReference type="GO" id="GO:0051539">
    <property type="term" value="F:4 iron, 4 sulfur cluster binding"/>
    <property type="evidence" value="ECO:0007669"/>
    <property type="project" value="UniProtKB-KW"/>
</dbReference>
<dbReference type="AlphaFoldDB" id="A0A833LXU0"/>
<evidence type="ECO:0000256" key="8">
    <source>
        <dbReference type="ARBA" id="ARBA00023004"/>
    </source>
</evidence>
<dbReference type="InterPro" id="IPR000283">
    <property type="entry name" value="NADH_UbQ_OxRdtase_75kDa_su_CS"/>
</dbReference>
<dbReference type="PROSITE" id="PS00643">
    <property type="entry name" value="COMPLEX1_75K_3"/>
    <property type="match status" value="1"/>
</dbReference>
<dbReference type="Gene3D" id="3.40.50.740">
    <property type="match status" value="1"/>
</dbReference>
<dbReference type="Gene3D" id="2.20.25.90">
    <property type="entry name" value="ADC-like domains"/>
    <property type="match status" value="1"/>
</dbReference>
<dbReference type="GO" id="GO:0046872">
    <property type="term" value="F:metal ion binding"/>
    <property type="evidence" value="ECO:0007669"/>
    <property type="project" value="UniProtKB-KW"/>
</dbReference>
<keyword evidence="6" id="KW-0479">Metal-binding</keyword>
<dbReference type="PROSITE" id="PS51839">
    <property type="entry name" value="4FE4S_HC3"/>
    <property type="match status" value="1"/>
</dbReference>
<dbReference type="InterPro" id="IPR006963">
    <property type="entry name" value="Mopterin_OxRdtase_4Fe-4S_dom"/>
</dbReference>
<dbReference type="InterPro" id="IPR036010">
    <property type="entry name" value="2Fe-2S_ferredoxin-like_sf"/>
</dbReference>
<dbReference type="Proteomes" id="UP000460298">
    <property type="component" value="Unassembled WGS sequence"/>
</dbReference>
<keyword evidence="9" id="KW-0411">Iron-sulfur</keyword>
<dbReference type="GO" id="GO:0051537">
    <property type="term" value="F:2 iron, 2 sulfur cluster binding"/>
    <property type="evidence" value="ECO:0007669"/>
    <property type="project" value="UniProtKB-KW"/>
</dbReference>
<dbReference type="Pfam" id="PF22117">
    <property type="entry name" value="Fer4_Nqo3"/>
    <property type="match status" value="1"/>
</dbReference>
<dbReference type="Pfam" id="PF04879">
    <property type="entry name" value="Molybdop_Fe4S4"/>
    <property type="match status" value="1"/>
</dbReference>
<reference evidence="16 17" key="1">
    <citation type="submission" date="2019-10" db="EMBL/GenBank/DDBJ databases">
        <title>Extracellular Electron Transfer in a Candidatus Methanoperedens spp. Enrichment Culture.</title>
        <authorList>
            <person name="Berger S."/>
            <person name="Rangel Shaw D."/>
            <person name="Berben T."/>
            <person name="In 'T Zandt M."/>
            <person name="Frank J."/>
            <person name="Reimann J."/>
            <person name="Jetten M.S.M."/>
            <person name="Welte C.U."/>
        </authorList>
    </citation>
    <scope>NUCLEOTIDE SEQUENCE [LARGE SCALE GENOMIC DNA]</scope>
    <source>
        <strain evidence="16">SB12</strain>
    </source>
</reference>
<dbReference type="PROSITE" id="PS51085">
    <property type="entry name" value="2FE2S_FER_2"/>
    <property type="match status" value="1"/>
</dbReference>
<evidence type="ECO:0000256" key="1">
    <source>
        <dbReference type="ARBA" id="ARBA00001966"/>
    </source>
</evidence>
<evidence type="ECO:0000256" key="3">
    <source>
        <dbReference type="ARBA" id="ARBA00005404"/>
    </source>
</evidence>
<dbReference type="SUPFAM" id="SSF54292">
    <property type="entry name" value="2Fe-2S ferredoxin-like"/>
    <property type="match status" value="1"/>
</dbReference>
<evidence type="ECO:0000256" key="11">
    <source>
        <dbReference type="ARBA" id="ARBA00023136"/>
    </source>
</evidence>
<dbReference type="Gene3D" id="3.10.20.740">
    <property type="match status" value="1"/>
</dbReference>
<evidence type="ECO:0000256" key="9">
    <source>
        <dbReference type="ARBA" id="ARBA00023014"/>
    </source>
</evidence>
<dbReference type="Pfam" id="PF00384">
    <property type="entry name" value="Molybdopterin"/>
    <property type="match status" value="1"/>
</dbReference>
<dbReference type="Pfam" id="PF10588">
    <property type="entry name" value="NADH-G_4Fe-4S_3"/>
    <property type="match status" value="1"/>
</dbReference>
<gene>
    <name evidence="16" type="ORF">F9K24_16405</name>
</gene>
<evidence type="ECO:0000256" key="4">
    <source>
        <dbReference type="ARBA" id="ARBA00022485"/>
    </source>
</evidence>
<evidence type="ECO:0000256" key="2">
    <source>
        <dbReference type="ARBA" id="ARBA00004370"/>
    </source>
</evidence>
<comment type="similarity">
    <text evidence="3">Belongs to the complex I 75 kDa subunit family.</text>
</comment>
<evidence type="ECO:0000256" key="10">
    <source>
        <dbReference type="ARBA" id="ARBA00023027"/>
    </source>
</evidence>
<dbReference type="SMART" id="SM00929">
    <property type="entry name" value="NADH-G_4Fe-4S_3"/>
    <property type="match status" value="1"/>
</dbReference>
<dbReference type="SUPFAM" id="SSF54862">
    <property type="entry name" value="4Fe-4S ferredoxins"/>
    <property type="match status" value="1"/>
</dbReference>
<feature type="domain" description="4Fe-4S His(Cys)3-ligated-type" evidence="15">
    <location>
        <begin position="80"/>
        <end position="119"/>
    </location>
</feature>
<dbReference type="Pfam" id="PF13510">
    <property type="entry name" value="Fer2_4"/>
    <property type="match status" value="1"/>
</dbReference>
<organism evidence="16 17">
    <name type="scientific">Leptonema illini</name>
    <dbReference type="NCBI Taxonomy" id="183"/>
    <lineage>
        <taxon>Bacteria</taxon>
        <taxon>Pseudomonadati</taxon>
        <taxon>Spirochaetota</taxon>
        <taxon>Spirochaetia</taxon>
        <taxon>Leptospirales</taxon>
        <taxon>Leptospiraceae</taxon>
        <taxon>Leptonema</taxon>
    </lineage>
</organism>
<keyword evidence="11" id="KW-0472">Membrane</keyword>
<dbReference type="PROSITE" id="PS51669">
    <property type="entry name" value="4FE4S_MOW_BIS_MGD"/>
    <property type="match status" value="1"/>
</dbReference>
<dbReference type="EMBL" id="WBUI01000019">
    <property type="protein sequence ID" value="KAB2930622.1"/>
    <property type="molecule type" value="Genomic_DNA"/>
</dbReference>
<dbReference type="InterPro" id="IPR019574">
    <property type="entry name" value="NADH_UbQ_OxRdtase_Gsu_4Fe4S-bd"/>
</dbReference>
<keyword evidence="8" id="KW-0408">Iron</keyword>
<dbReference type="GO" id="GO:0008137">
    <property type="term" value="F:NADH dehydrogenase (ubiquinone) activity"/>
    <property type="evidence" value="ECO:0007669"/>
    <property type="project" value="InterPro"/>
</dbReference>
<dbReference type="SMART" id="SM00926">
    <property type="entry name" value="Molybdop_Fe4S4"/>
    <property type="match status" value="1"/>
</dbReference>
<evidence type="ECO:0000259" key="14">
    <source>
        <dbReference type="PROSITE" id="PS51669"/>
    </source>
</evidence>
<evidence type="ECO:0000256" key="7">
    <source>
        <dbReference type="ARBA" id="ARBA00022967"/>
    </source>
</evidence>
<dbReference type="SUPFAM" id="SSF53706">
    <property type="entry name" value="Formate dehydrogenase/DMSO reductase, domains 1-3"/>
    <property type="match status" value="1"/>
</dbReference>
<dbReference type="InterPro" id="IPR006656">
    <property type="entry name" value="Mopterin_OxRdtase"/>
</dbReference>
<evidence type="ECO:0000256" key="5">
    <source>
        <dbReference type="ARBA" id="ARBA00022714"/>
    </source>
</evidence>
<evidence type="ECO:0000313" key="16">
    <source>
        <dbReference type="EMBL" id="KAB2930622.1"/>
    </source>
</evidence>
<comment type="caution">
    <text evidence="16">The sequence shown here is derived from an EMBL/GenBank/DDBJ whole genome shotgun (WGS) entry which is preliminary data.</text>
</comment>
<evidence type="ECO:0000313" key="17">
    <source>
        <dbReference type="Proteomes" id="UP000460298"/>
    </source>
</evidence>
<dbReference type="Gene3D" id="3.30.70.20">
    <property type="match status" value="1"/>
</dbReference>
<dbReference type="PANTHER" id="PTHR43105:SF13">
    <property type="entry name" value="NADH-UBIQUINONE OXIDOREDUCTASE 75 KDA SUBUNIT, MITOCHONDRIAL"/>
    <property type="match status" value="1"/>
</dbReference>
<protein>
    <submittedName>
        <fullName evidence="16">2Fe-2S iron-sulfur cluster binding domain-containing protein</fullName>
    </submittedName>
</protein>
<evidence type="ECO:0000259" key="13">
    <source>
        <dbReference type="PROSITE" id="PS51085"/>
    </source>
</evidence>
<comment type="cofactor">
    <cofactor evidence="12">
        <name>[2Fe-2S] cluster</name>
        <dbReference type="ChEBI" id="CHEBI:190135"/>
    </cofactor>
</comment>
<evidence type="ECO:0000256" key="12">
    <source>
        <dbReference type="ARBA" id="ARBA00034078"/>
    </source>
</evidence>
<keyword evidence="4" id="KW-0004">4Fe-4S</keyword>
<keyword evidence="10" id="KW-0520">NAD</keyword>
<dbReference type="CDD" id="cd00207">
    <property type="entry name" value="fer2"/>
    <property type="match status" value="1"/>
</dbReference>
<dbReference type="GO" id="GO:0003954">
    <property type="term" value="F:NADH dehydrogenase activity"/>
    <property type="evidence" value="ECO:0007669"/>
    <property type="project" value="TreeGrafter"/>
</dbReference>
<name>A0A833LXU0_9LEPT</name>
<dbReference type="GO" id="GO:0016020">
    <property type="term" value="C:membrane"/>
    <property type="evidence" value="ECO:0007669"/>
    <property type="project" value="UniProtKB-SubCell"/>
</dbReference>
<dbReference type="FunFam" id="3.10.20.740:FF:000004">
    <property type="entry name" value="NADH-quinone oxidoreductase"/>
    <property type="match status" value="1"/>
</dbReference>
<feature type="domain" description="2Fe-2S ferredoxin-type" evidence="13">
    <location>
        <begin position="2"/>
        <end position="80"/>
    </location>
</feature>
<evidence type="ECO:0000256" key="6">
    <source>
        <dbReference type="ARBA" id="ARBA00022723"/>
    </source>
</evidence>
<dbReference type="PANTHER" id="PTHR43105">
    <property type="entry name" value="RESPIRATORY NITRATE REDUCTASE"/>
    <property type="match status" value="1"/>
</dbReference>
<evidence type="ECO:0000259" key="15">
    <source>
        <dbReference type="PROSITE" id="PS51839"/>
    </source>
</evidence>
<comment type="subcellular location">
    <subcellularLocation>
        <location evidence="2">Membrane</location>
    </subcellularLocation>
</comment>
<accession>A0A833LXU0</accession>
<dbReference type="InterPro" id="IPR001041">
    <property type="entry name" value="2Fe-2S_ferredoxin-type"/>
</dbReference>
<keyword evidence="5" id="KW-0001">2Fe-2S</keyword>
<feature type="domain" description="4Fe-4S Mo/W bis-MGD-type" evidence="14">
    <location>
        <begin position="219"/>
        <end position="275"/>
    </location>
</feature>
<dbReference type="InterPro" id="IPR050123">
    <property type="entry name" value="Prok_molybdopt-oxidoreductase"/>
</dbReference>
<sequence length="544" mass="60156">MPKVVINGSEFEVPEGTNVLEACLTNGIKLEHFCYHRYLPVDGNCRTCMVEIETPRGPMLTIGCNTKVAEGMVVHTTSEKAERAQKSALEFLLLDHPLDCPICDKAGECKLQDHYMDFGQYDHRRIVPRYFKEGKVQDAGDHIVLDSERCVLCTRCIRFLDNVPGSSELGIIRRGHEAKITTFPGKTISNDYSGNITDVCPVGALTLKEFRFKQRVWFLKKAKSVCQSCARGCTITVEHNRNRVYRYMPRENKALNRVWMCDDGRFAFTRLEDNRLKTPLLKGQEARFDSAASALEELLRTTDPSQIGAIVCGSSSLETMFTVKKLFSQMGSSNYAVFVPTADGKGDDILKLPSHASNENGAKLLGMPTDAEGIAKKAASGEIKVLIVVESDLLGSSEKAKFEGIRKAANLIVLAQKADETAKAASIALPIRNFVETNGSYVNATSLLQAARQAYEPENGDRVLPPALLVGEMANVLGFDGFRFQDPVFLFDWMAKETPELNGYRFSTIPDTGIQLSLAPIGPAPFQNMKVDFNVFPEQQGAKV</sequence>
<dbReference type="GO" id="GO:0048038">
    <property type="term" value="F:quinone binding"/>
    <property type="evidence" value="ECO:0007669"/>
    <property type="project" value="UniProtKB-KW"/>
</dbReference>